<evidence type="ECO:0000313" key="4">
    <source>
        <dbReference type="Proteomes" id="UP000199071"/>
    </source>
</evidence>
<dbReference type="EMBL" id="FMXQ01000007">
    <property type="protein sequence ID" value="SDB46070.1"/>
    <property type="molecule type" value="Genomic_DNA"/>
</dbReference>
<dbReference type="RefSeq" id="WP_090878416.1">
    <property type="nucleotide sequence ID" value="NZ_FMXQ01000007.1"/>
</dbReference>
<keyword evidence="2" id="KW-0732">Signal</keyword>
<proteinExistence type="predicted"/>
<evidence type="ECO:0008006" key="5">
    <source>
        <dbReference type="Google" id="ProtNLM"/>
    </source>
</evidence>
<sequence length="730" mass="77646">MKSRTCLAVAGVLMVLPQIAIAEEPVEAAIRERVAAIDASPDWSASYGGLRYDSVTDTATVTDFVARADRLGSEVAIARLSVTGYAGSLDGSFRAKSIVADGGVITLGLATIEIGDLGIEDLAVPRMGDVVFSPNQPFTSMIKGYAEAVKTSFARARVGSVVVVQTIEDIESRIVYEHLRLDDFANGRLTSMRAGPLRLESPSPQGLVTTTIGSVEGSGLDLAAFVRVYDPDAYQNGVGDMAWQDGIDLVAYHDIQMEVPGGRFSIDGIAVENTRVRQPPIPFASFLDAVMLDPNMPPELMQRLSLRHLPGLLGSWSFGRVGVTGFAIDVAGIDRMAFSGFDMTDISVDGIREIAIEGLESAVRGQFAMRLGRFAIGDIPLGGIDGLTDLVAAIDSGKDIDPESLAPGLGFLELVDLNVQTPDIERLGLARVRLDTRDYIGLFPTSASLEVSGLVIPTDAITDRQARALLERFGYEKVDFSFFLDTAWQAAGEVLTVKDLRFGLKDMGGFAMKFAIGGFPLGAAHDEALMMLAYPRMTLLDAEVTFEDESIVGNGLDMLAEQMNAPPETFRKQFADAIPFFLSMATVNDPQLMALIQRSGLLPKLVPVIRDFVAVPGSSITLSAQPLKPVGLVALTDAVENAPATLVDLLGLTITGTPGEVAPEPVEEAPAEIAPVEEAPAEVAPAEEAPAAENPDERKPIVQIPVEDIPVEDAPADQPAEAPGATQSPN</sequence>
<evidence type="ECO:0000256" key="1">
    <source>
        <dbReference type="SAM" id="MobiDB-lite"/>
    </source>
</evidence>
<accession>A0A1G6DLR0</accession>
<reference evidence="3 4" key="1">
    <citation type="submission" date="2016-10" db="EMBL/GenBank/DDBJ databases">
        <authorList>
            <person name="de Groot N.N."/>
        </authorList>
    </citation>
    <scope>NUCLEOTIDE SEQUENCE [LARGE SCALE GENOMIC DNA]</scope>
    <source>
        <strain evidence="3 4">ATCC 35022</strain>
    </source>
</reference>
<evidence type="ECO:0000313" key="3">
    <source>
        <dbReference type="EMBL" id="SDB46070.1"/>
    </source>
</evidence>
<feature type="compositionally biased region" description="Low complexity" evidence="1">
    <location>
        <begin position="671"/>
        <end position="693"/>
    </location>
</feature>
<name>A0A1G6DLR0_9HYPH</name>
<dbReference type="AlphaFoldDB" id="A0A1G6DLR0"/>
<protein>
    <recommendedName>
        <fullName evidence="5">AsmA-like C-terminal region</fullName>
    </recommendedName>
</protein>
<dbReference type="STRING" id="665467.SAMN02982931_03579"/>
<organism evidence="3 4">
    <name type="scientific">Bauldia litoralis</name>
    <dbReference type="NCBI Taxonomy" id="665467"/>
    <lineage>
        <taxon>Bacteria</taxon>
        <taxon>Pseudomonadati</taxon>
        <taxon>Pseudomonadota</taxon>
        <taxon>Alphaproteobacteria</taxon>
        <taxon>Hyphomicrobiales</taxon>
        <taxon>Kaistiaceae</taxon>
        <taxon>Bauldia</taxon>
    </lineage>
</organism>
<feature type="region of interest" description="Disordered" evidence="1">
    <location>
        <begin position="669"/>
        <end position="730"/>
    </location>
</feature>
<evidence type="ECO:0000256" key="2">
    <source>
        <dbReference type="SAM" id="SignalP"/>
    </source>
</evidence>
<dbReference type="OrthoDB" id="8416542at2"/>
<keyword evidence="4" id="KW-1185">Reference proteome</keyword>
<feature type="chain" id="PRO_5011631714" description="AsmA-like C-terminal region" evidence="2">
    <location>
        <begin position="23"/>
        <end position="730"/>
    </location>
</feature>
<dbReference type="Proteomes" id="UP000199071">
    <property type="component" value="Unassembled WGS sequence"/>
</dbReference>
<gene>
    <name evidence="3" type="ORF">SAMN02982931_03579</name>
</gene>
<feature type="signal peptide" evidence="2">
    <location>
        <begin position="1"/>
        <end position="22"/>
    </location>
</feature>